<dbReference type="AlphaFoldDB" id="C1EGV5"/>
<evidence type="ECO:0000256" key="1">
    <source>
        <dbReference type="SAM" id="Phobius"/>
    </source>
</evidence>
<protein>
    <recommendedName>
        <fullName evidence="4">Drug/Metabolite transporter superfamily</fullName>
    </recommendedName>
</protein>
<name>C1EGV5_MICCC</name>
<dbReference type="OrthoDB" id="10266989at2759"/>
<sequence>MERRASYVLLVVALFILSCSFMTVAWYGHLKFASWPTHKAILLSWAVALAEYAFMVPANRIGHARCGMSAADLRALAEVCILGAFMAFSVLVLREPLRVNHAIGFAVVLIGVCVVLKGPFEHVLVDLGDVGDVRREKAVDPTAPGAGAASAV</sequence>
<dbReference type="EMBL" id="CP001332">
    <property type="protein sequence ID" value="ACO67191.1"/>
    <property type="molecule type" value="Genomic_DNA"/>
</dbReference>
<keyword evidence="3" id="KW-1185">Reference proteome</keyword>
<gene>
    <name evidence="2" type="ORF">MICPUN_64007</name>
</gene>
<accession>C1EGV5</accession>
<dbReference type="PANTHER" id="PTHR38482:SF1">
    <property type="entry name" value="DMT FAMILY PROTEIN"/>
    <property type="match status" value="1"/>
</dbReference>
<dbReference type="RefSeq" id="XP_002505933.1">
    <property type="nucleotide sequence ID" value="XM_002505887.1"/>
</dbReference>
<evidence type="ECO:0000313" key="2">
    <source>
        <dbReference type="EMBL" id="ACO67191.1"/>
    </source>
</evidence>
<feature type="transmembrane region" description="Helical" evidence="1">
    <location>
        <begin position="73"/>
        <end position="93"/>
    </location>
</feature>
<keyword evidence="1" id="KW-0472">Membrane</keyword>
<evidence type="ECO:0000313" key="3">
    <source>
        <dbReference type="Proteomes" id="UP000002009"/>
    </source>
</evidence>
<keyword evidence="1" id="KW-1133">Transmembrane helix</keyword>
<evidence type="ECO:0008006" key="4">
    <source>
        <dbReference type="Google" id="ProtNLM"/>
    </source>
</evidence>
<dbReference type="KEGG" id="mis:MICPUN_64007"/>
<dbReference type="PANTHER" id="PTHR38482">
    <property type="entry name" value="DMT FAMILY PROTEIN"/>
    <property type="match status" value="1"/>
</dbReference>
<dbReference type="GeneID" id="8249065"/>
<organism evidence="2 3">
    <name type="scientific">Micromonas commoda (strain RCC299 / NOUM17 / CCMP2709)</name>
    <name type="common">Picoplanktonic green alga</name>
    <dbReference type="NCBI Taxonomy" id="296587"/>
    <lineage>
        <taxon>Eukaryota</taxon>
        <taxon>Viridiplantae</taxon>
        <taxon>Chlorophyta</taxon>
        <taxon>Mamiellophyceae</taxon>
        <taxon>Mamiellales</taxon>
        <taxon>Mamiellaceae</taxon>
        <taxon>Micromonas</taxon>
    </lineage>
</organism>
<reference evidence="2 3" key="1">
    <citation type="journal article" date="2009" name="Science">
        <title>Green evolution and dynamic adaptations revealed by genomes of the marine picoeukaryotes Micromonas.</title>
        <authorList>
            <person name="Worden A.Z."/>
            <person name="Lee J.H."/>
            <person name="Mock T."/>
            <person name="Rouze P."/>
            <person name="Simmons M.P."/>
            <person name="Aerts A.L."/>
            <person name="Allen A.E."/>
            <person name="Cuvelier M.L."/>
            <person name="Derelle E."/>
            <person name="Everett M.V."/>
            <person name="Foulon E."/>
            <person name="Grimwood J."/>
            <person name="Gundlach H."/>
            <person name="Henrissat B."/>
            <person name="Napoli C."/>
            <person name="McDonald S.M."/>
            <person name="Parker M.S."/>
            <person name="Rombauts S."/>
            <person name="Salamov A."/>
            <person name="Von Dassow P."/>
            <person name="Badger J.H."/>
            <person name="Coutinho P.M."/>
            <person name="Demir E."/>
            <person name="Dubchak I."/>
            <person name="Gentemann C."/>
            <person name="Eikrem W."/>
            <person name="Gready J.E."/>
            <person name="John U."/>
            <person name="Lanier W."/>
            <person name="Lindquist E.A."/>
            <person name="Lucas S."/>
            <person name="Mayer K.F."/>
            <person name="Moreau H."/>
            <person name="Not F."/>
            <person name="Otillar R."/>
            <person name="Panaud O."/>
            <person name="Pangilinan J."/>
            <person name="Paulsen I."/>
            <person name="Piegu B."/>
            <person name="Poliakov A."/>
            <person name="Robbens S."/>
            <person name="Schmutz J."/>
            <person name="Toulza E."/>
            <person name="Wyss T."/>
            <person name="Zelensky A."/>
            <person name="Zhou K."/>
            <person name="Armbrust E.V."/>
            <person name="Bhattacharya D."/>
            <person name="Goodenough U.W."/>
            <person name="Van de Peer Y."/>
            <person name="Grigoriev I.V."/>
        </authorList>
    </citation>
    <scope>NUCLEOTIDE SEQUENCE [LARGE SCALE GENOMIC DNA]</scope>
    <source>
        <strain evidence="3">RCC299 / NOUM17</strain>
    </source>
</reference>
<dbReference type="Proteomes" id="UP000002009">
    <property type="component" value="Chromosome 14"/>
</dbReference>
<dbReference type="InterPro" id="IPR007437">
    <property type="entry name" value="DUF486"/>
</dbReference>
<feature type="transmembrane region" description="Helical" evidence="1">
    <location>
        <begin position="40"/>
        <end position="61"/>
    </location>
</feature>
<dbReference type="InParanoid" id="C1EGV5"/>
<dbReference type="eggNOG" id="ENOG502S9AI">
    <property type="taxonomic scope" value="Eukaryota"/>
</dbReference>
<feature type="transmembrane region" description="Helical" evidence="1">
    <location>
        <begin position="99"/>
        <end position="116"/>
    </location>
</feature>
<proteinExistence type="predicted"/>
<feature type="transmembrane region" description="Helical" evidence="1">
    <location>
        <begin position="7"/>
        <end position="28"/>
    </location>
</feature>
<keyword evidence="1" id="KW-0812">Transmembrane</keyword>
<dbReference type="Pfam" id="PF04342">
    <property type="entry name" value="DMT_6"/>
    <property type="match status" value="1"/>
</dbReference>
<dbReference type="PROSITE" id="PS51257">
    <property type="entry name" value="PROKAR_LIPOPROTEIN"/>
    <property type="match status" value="1"/>
</dbReference>